<reference evidence="1 2" key="1">
    <citation type="journal article" date="2013" name="Curr. Biol.">
        <title>The Genome of the Foraminiferan Reticulomyxa filosa.</title>
        <authorList>
            <person name="Glockner G."/>
            <person name="Hulsmann N."/>
            <person name="Schleicher M."/>
            <person name="Noegel A.A."/>
            <person name="Eichinger L."/>
            <person name="Gallinger C."/>
            <person name="Pawlowski J."/>
            <person name="Sierra R."/>
            <person name="Euteneuer U."/>
            <person name="Pillet L."/>
            <person name="Moustafa A."/>
            <person name="Platzer M."/>
            <person name="Groth M."/>
            <person name="Szafranski K."/>
            <person name="Schliwa M."/>
        </authorList>
    </citation>
    <scope>NUCLEOTIDE SEQUENCE [LARGE SCALE GENOMIC DNA]</scope>
</reference>
<keyword evidence="2" id="KW-1185">Reference proteome</keyword>
<sequence length="148" mass="17402">DIAPLNHYAYVCVNDIILFFGGYCDGVHSRSVHKYSIRENKWTKFQNTLPSPLDSCIAILNEEDNYIHIIGGEDDKYTTLSTHMKTKLRIWNPSYMSKNEIKCIIEYWIRTLKIQLGWIDDFDKTIINTIDEINFEEGQLKYPLISYL</sequence>
<dbReference type="OrthoDB" id="1022638at2759"/>
<dbReference type="Pfam" id="PF01344">
    <property type="entry name" value="Kelch_1"/>
    <property type="match status" value="1"/>
</dbReference>
<dbReference type="Proteomes" id="UP000023152">
    <property type="component" value="Unassembled WGS sequence"/>
</dbReference>
<evidence type="ECO:0008006" key="3">
    <source>
        <dbReference type="Google" id="ProtNLM"/>
    </source>
</evidence>
<accession>X6M5Q4</accession>
<gene>
    <name evidence="1" type="ORF">RFI_28064</name>
</gene>
<proteinExistence type="predicted"/>
<protein>
    <recommendedName>
        <fullName evidence="3">Kelch repeat protein</fullName>
    </recommendedName>
</protein>
<dbReference type="AlphaFoldDB" id="X6M5Q4"/>
<evidence type="ECO:0000313" key="2">
    <source>
        <dbReference type="Proteomes" id="UP000023152"/>
    </source>
</evidence>
<feature type="non-terminal residue" evidence="1">
    <location>
        <position position="1"/>
    </location>
</feature>
<dbReference type="SUPFAM" id="SSF117281">
    <property type="entry name" value="Kelch motif"/>
    <property type="match status" value="1"/>
</dbReference>
<name>X6M5Q4_RETFI</name>
<evidence type="ECO:0000313" key="1">
    <source>
        <dbReference type="EMBL" id="ETO09323.1"/>
    </source>
</evidence>
<comment type="caution">
    <text evidence="1">The sequence shown here is derived from an EMBL/GenBank/DDBJ whole genome shotgun (WGS) entry which is preliminary data.</text>
</comment>
<dbReference type="InterPro" id="IPR015915">
    <property type="entry name" value="Kelch-typ_b-propeller"/>
</dbReference>
<organism evidence="1 2">
    <name type="scientific">Reticulomyxa filosa</name>
    <dbReference type="NCBI Taxonomy" id="46433"/>
    <lineage>
        <taxon>Eukaryota</taxon>
        <taxon>Sar</taxon>
        <taxon>Rhizaria</taxon>
        <taxon>Retaria</taxon>
        <taxon>Foraminifera</taxon>
        <taxon>Monothalamids</taxon>
        <taxon>Reticulomyxidae</taxon>
        <taxon>Reticulomyxa</taxon>
    </lineage>
</organism>
<dbReference type="InterPro" id="IPR006652">
    <property type="entry name" value="Kelch_1"/>
</dbReference>
<dbReference type="Gene3D" id="2.120.10.80">
    <property type="entry name" value="Kelch-type beta propeller"/>
    <property type="match status" value="1"/>
</dbReference>
<dbReference type="EMBL" id="ASPP01024147">
    <property type="protein sequence ID" value="ETO09323.1"/>
    <property type="molecule type" value="Genomic_DNA"/>
</dbReference>